<protein>
    <submittedName>
        <fullName evidence="7">RNA polymerase, sigma subunit, ECF family</fullName>
    </submittedName>
</protein>
<sequence length="194" mass="22561">MQESFYIREFQAGNHGAFALCFDRYYARLCYFARGFLPDSPMIAADLVQDAFERLWERRADFSHEAAIRSFLYVTVKNAFLDLRRHERVVRKYAATCNEEEAIAENMLERMMTAEVLADVHQALQKLPQGCRSVLNLGYFQGLRNEEIARELHVSVNTVKSQKMRAIKLLKAFFARPANTTLPLILWQLACLFR</sequence>
<dbReference type="Gene3D" id="1.10.1740.10">
    <property type="match status" value="1"/>
</dbReference>
<keyword evidence="4" id="KW-0804">Transcription</keyword>
<dbReference type="InterPro" id="IPR013249">
    <property type="entry name" value="RNA_pol_sigma70_r4_t2"/>
</dbReference>
<evidence type="ECO:0000256" key="2">
    <source>
        <dbReference type="ARBA" id="ARBA00023015"/>
    </source>
</evidence>
<evidence type="ECO:0000259" key="5">
    <source>
        <dbReference type="Pfam" id="PF04542"/>
    </source>
</evidence>
<dbReference type="AlphaFoldDB" id="A0A1N6DDN5"/>
<feature type="domain" description="RNA polymerase sigma-70 region 2" evidence="5">
    <location>
        <begin position="22"/>
        <end position="88"/>
    </location>
</feature>
<evidence type="ECO:0000256" key="3">
    <source>
        <dbReference type="ARBA" id="ARBA00023082"/>
    </source>
</evidence>
<dbReference type="GO" id="GO:0006352">
    <property type="term" value="P:DNA-templated transcription initiation"/>
    <property type="evidence" value="ECO:0007669"/>
    <property type="project" value="InterPro"/>
</dbReference>
<dbReference type="RefSeq" id="WP_074237795.1">
    <property type="nucleotide sequence ID" value="NZ_FSRA01000001.1"/>
</dbReference>
<organism evidence="7 8">
    <name type="scientific">Chitinophaga niabensis</name>
    <dbReference type="NCBI Taxonomy" id="536979"/>
    <lineage>
        <taxon>Bacteria</taxon>
        <taxon>Pseudomonadati</taxon>
        <taxon>Bacteroidota</taxon>
        <taxon>Chitinophagia</taxon>
        <taxon>Chitinophagales</taxon>
        <taxon>Chitinophagaceae</taxon>
        <taxon>Chitinophaga</taxon>
    </lineage>
</organism>
<proteinExistence type="inferred from homology"/>
<dbReference type="GO" id="GO:0003677">
    <property type="term" value="F:DNA binding"/>
    <property type="evidence" value="ECO:0007669"/>
    <property type="project" value="InterPro"/>
</dbReference>
<dbReference type="STRING" id="536979.SAMN04488055_0646"/>
<dbReference type="Proteomes" id="UP000185003">
    <property type="component" value="Unassembled WGS sequence"/>
</dbReference>
<dbReference type="EMBL" id="FSRA01000001">
    <property type="protein sequence ID" value="SIN68918.1"/>
    <property type="molecule type" value="Genomic_DNA"/>
</dbReference>
<name>A0A1N6DDN5_9BACT</name>
<dbReference type="CDD" id="cd06171">
    <property type="entry name" value="Sigma70_r4"/>
    <property type="match status" value="1"/>
</dbReference>
<dbReference type="Gene3D" id="1.10.10.10">
    <property type="entry name" value="Winged helix-like DNA-binding domain superfamily/Winged helix DNA-binding domain"/>
    <property type="match status" value="1"/>
</dbReference>
<keyword evidence="3" id="KW-0731">Sigma factor</keyword>
<feature type="domain" description="RNA polymerase sigma factor 70 region 4 type 2" evidence="6">
    <location>
        <begin position="119"/>
        <end position="170"/>
    </location>
</feature>
<keyword evidence="2" id="KW-0805">Transcription regulation</keyword>
<dbReference type="OrthoDB" id="656273at2"/>
<evidence type="ECO:0000256" key="4">
    <source>
        <dbReference type="ARBA" id="ARBA00023163"/>
    </source>
</evidence>
<dbReference type="PANTHER" id="PTHR43133">
    <property type="entry name" value="RNA POLYMERASE ECF-TYPE SIGMA FACTO"/>
    <property type="match status" value="1"/>
</dbReference>
<dbReference type="Pfam" id="PF04542">
    <property type="entry name" value="Sigma70_r2"/>
    <property type="match status" value="1"/>
</dbReference>
<gene>
    <name evidence="7" type="ORF">SAMN04488055_0646</name>
</gene>
<dbReference type="NCBIfam" id="TIGR02937">
    <property type="entry name" value="sigma70-ECF"/>
    <property type="match status" value="1"/>
</dbReference>
<evidence type="ECO:0000313" key="7">
    <source>
        <dbReference type="EMBL" id="SIN68918.1"/>
    </source>
</evidence>
<dbReference type="PANTHER" id="PTHR43133:SF46">
    <property type="entry name" value="RNA POLYMERASE SIGMA-70 FACTOR ECF SUBFAMILY"/>
    <property type="match status" value="1"/>
</dbReference>
<accession>A0A1N6DDN5</accession>
<dbReference type="NCBIfam" id="TIGR02985">
    <property type="entry name" value="Sig70_bacteroi1"/>
    <property type="match status" value="1"/>
</dbReference>
<dbReference type="InterPro" id="IPR013324">
    <property type="entry name" value="RNA_pol_sigma_r3/r4-like"/>
</dbReference>
<keyword evidence="8" id="KW-1185">Reference proteome</keyword>
<comment type="similarity">
    <text evidence="1">Belongs to the sigma-70 factor family. ECF subfamily.</text>
</comment>
<dbReference type="Pfam" id="PF08281">
    <property type="entry name" value="Sigma70_r4_2"/>
    <property type="match status" value="1"/>
</dbReference>
<dbReference type="GO" id="GO:0016987">
    <property type="term" value="F:sigma factor activity"/>
    <property type="evidence" value="ECO:0007669"/>
    <property type="project" value="UniProtKB-KW"/>
</dbReference>
<dbReference type="InterPro" id="IPR036388">
    <property type="entry name" value="WH-like_DNA-bd_sf"/>
</dbReference>
<evidence type="ECO:0000313" key="8">
    <source>
        <dbReference type="Proteomes" id="UP000185003"/>
    </source>
</evidence>
<evidence type="ECO:0000259" key="6">
    <source>
        <dbReference type="Pfam" id="PF08281"/>
    </source>
</evidence>
<dbReference type="InterPro" id="IPR014327">
    <property type="entry name" value="RNA_pol_sigma70_bacteroid"/>
</dbReference>
<reference evidence="7 8" key="1">
    <citation type="submission" date="2016-11" db="EMBL/GenBank/DDBJ databases">
        <authorList>
            <person name="Jaros S."/>
            <person name="Januszkiewicz K."/>
            <person name="Wedrychowicz H."/>
        </authorList>
    </citation>
    <scope>NUCLEOTIDE SEQUENCE [LARGE SCALE GENOMIC DNA]</scope>
    <source>
        <strain evidence="7 8">DSM 24787</strain>
    </source>
</reference>
<dbReference type="InterPro" id="IPR013325">
    <property type="entry name" value="RNA_pol_sigma_r2"/>
</dbReference>
<dbReference type="InterPro" id="IPR007627">
    <property type="entry name" value="RNA_pol_sigma70_r2"/>
</dbReference>
<dbReference type="SUPFAM" id="SSF88946">
    <property type="entry name" value="Sigma2 domain of RNA polymerase sigma factors"/>
    <property type="match status" value="1"/>
</dbReference>
<dbReference type="SUPFAM" id="SSF88659">
    <property type="entry name" value="Sigma3 and sigma4 domains of RNA polymerase sigma factors"/>
    <property type="match status" value="1"/>
</dbReference>
<dbReference type="InterPro" id="IPR039425">
    <property type="entry name" value="RNA_pol_sigma-70-like"/>
</dbReference>
<dbReference type="InterPro" id="IPR014284">
    <property type="entry name" value="RNA_pol_sigma-70_dom"/>
</dbReference>
<evidence type="ECO:0000256" key="1">
    <source>
        <dbReference type="ARBA" id="ARBA00010641"/>
    </source>
</evidence>